<evidence type="ECO:0000256" key="7">
    <source>
        <dbReference type="ARBA" id="ARBA00023274"/>
    </source>
</evidence>
<evidence type="ECO:0000256" key="1">
    <source>
        <dbReference type="ARBA" id="ARBA00002241"/>
    </source>
</evidence>
<dbReference type="FunFam" id="3.10.20.90:FF:000428">
    <property type="entry name" value="Polyubiquitin-C"/>
    <property type="match status" value="1"/>
</dbReference>
<dbReference type="PANTHER" id="PTHR10666">
    <property type="entry name" value="UBIQUITIN"/>
    <property type="match status" value="1"/>
</dbReference>
<reference evidence="10" key="1">
    <citation type="submission" date="2023-07" db="EMBL/GenBank/DDBJ databases">
        <title>A chromosome-level genome assembly of Lolium multiflorum.</title>
        <authorList>
            <person name="Chen Y."/>
            <person name="Copetti D."/>
            <person name="Kolliker R."/>
            <person name="Studer B."/>
        </authorList>
    </citation>
    <scope>NUCLEOTIDE SEQUENCE</scope>
    <source>
        <strain evidence="10">02402/16</strain>
        <tissue evidence="10">Leaf</tissue>
    </source>
</reference>
<keyword evidence="6" id="KW-0689">Ribosomal protein</keyword>
<dbReference type="GO" id="GO:0005737">
    <property type="term" value="C:cytoplasm"/>
    <property type="evidence" value="ECO:0007669"/>
    <property type="project" value="UniProtKB-SubCell"/>
</dbReference>
<dbReference type="GO" id="GO:0005840">
    <property type="term" value="C:ribosome"/>
    <property type="evidence" value="ECO:0007669"/>
    <property type="project" value="UniProtKB-KW"/>
</dbReference>
<comment type="similarity">
    <text evidence="3">In the N-terminal section; belongs to the ubiquitin family.</text>
</comment>
<dbReference type="SUPFAM" id="SSF57829">
    <property type="entry name" value="Zn-binding ribosomal proteins"/>
    <property type="match status" value="1"/>
</dbReference>
<dbReference type="GO" id="GO:0006412">
    <property type="term" value="P:translation"/>
    <property type="evidence" value="ECO:0007669"/>
    <property type="project" value="InterPro"/>
</dbReference>
<dbReference type="Pfam" id="PF00240">
    <property type="entry name" value="ubiquitin"/>
    <property type="match status" value="2"/>
</dbReference>
<dbReference type="InterPro" id="IPR029071">
    <property type="entry name" value="Ubiquitin-like_domsf"/>
</dbReference>
<dbReference type="SUPFAM" id="SSF54236">
    <property type="entry name" value="Ubiquitin-like"/>
    <property type="match status" value="1"/>
</dbReference>
<evidence type="ECO:0000256" key="6">
    <source>
        <dbReference type="ARBA" id="ARBA00022980"/>
    </source>
</evidence>
<evidence type="ECO:0000256" key="3">
    <source>
        <dbReference type="ARBA" id="ARBA00008373"/>
    </source>
</evidence>
<evidence type="ECO:0000256" key="5">
    <source>
        <dbReference type="ARBA" id="ARBA00022499"/>
    </source>
</evidence>
<dbReference type="SMART" id="SM01377">
    <property type="entry name" value="Ribosomal_L40e"/>
    <property type="match status" value="1"/>
</dbReference>
<dbReference type="Gene3D" id="4.10.1060.50">
    <property type="match status" value="1"/>
</dbReference>
<evidence type="ECO:0000259" key="9">
    <source>
        <dbReference type="PROSITE" id="PS50053"/>
    </source>
</evidence>
<dbReference type="GO" id="GO:0003735">
    <property type="term" value="F:structural constituent of ribosome"/>
    <property type="evidence" value="ECO:0007669"/>
    <property type="project" value="InterPro"/>
</dbReference>
<dbReference type="Pfam" id="PF01020">
    <property type="entry name" value="Ribosomal_L40e"/>
    <property type="match status" value="1"/>
</dbReference>
<dbReference type="InterPro" id="IPR050158">
    <property type="entry name" value="Ubiquitin_ubiquitin-like"/>
</dbReference>
<dbReference type="Gene3D" id="3.10.20.90">
    <property type="entry name" value="Phosphatidylinositol 3-kinase Catalytic Subunit, Chain A, domain 1"/>
    <property type="match status" value="1"/>
</dbReference>
<proteinExistence type="inferred from homology"/>
<dbReference type="InterPro" id="IPR000626">
    <property type="entry name" value="Ubiquitin-like_dom"/>
</dbReference>
<evidence type="ECO:0000313" key="11">
    <source>
        <dbReference type="Proteomes" id="UP001231189"/>
    </source>
</evidence>
<dbReference type="SMART" id="SM00213">
    <property type="entry name" value="UBQ"/>
    <property type="match status" value="1"/>
</dbReference>
<comment type="function">
    <text evidence="1">Component of the 60S subunit of the ribosome.</text>
</comment>
<dbReference type="GO" id="GO:1990904">
    <property type="term" value="C:ribonucleoprotein complex"/>
    <property type="evidence" value="ECO:0007669"/>
    <property type="project" value="UniProtKB-KW"/>
</dbReference>
<name>A0AAD8X5B4_LOLMU</name>
<keyword evidence="7" id="KW-0687">Ribonucleoprotein</keyword>
<evidence type="ECO:0000313" key="10">
    <source>
        <dbReference type="EMBL" id="KAK1697186.1"/>
    </source>
</evidence>
<evidence type="ECO:0000256" key="2">
    <source>
        <dbReference type="ARBA" id="ARBA00004496"/>
    </source>
</evidence>
<organism evidence="10 11">
    <name type="scientific">Lolium multiflorum</name>
    <name type="common">Italian ryegrass</name>
    <name type="synonym">Lolium perenne subsp. multiflorum</name>
    <dbReference type="NCBI Taxonomy" id="4521"/>
    <lineage>
        <taxon>Eukaryota</taxon>
        <taxon>Viridiplantae</taxon>
        <taxon>Streptophyta</taxon>
        <taxon>Embryophyta</taxon>
        <taxon>Tracheophyta</taxon>
        <taxon>Spermatophyta</taxon>
        <taxon>Magnoliopsida</taxon>
        <taxon>Liliopsida</taxon>
        <taxon>Poales</taxon>
        <taxon>Poaceae</taxon>
        <taxon>BOP clade</taxon>
        <taxon>Pooideae</taxon>
        <taxon>Poodae</taxon>
        <taxon>Poeae</taxon>
        <taxon>Poeae Chloroplast Group 2 (Poeae type)</taxon>
        <taxon>Loliodinae</taxon>
        <taxon>Loliinae</taxon>
        <taxon>Lolium</taxon>
    </lineage>
</organism>
<keyword evidence="11" id="KW-1185">Reference proteome</keyword>
<dbReference type="GO" id="GO:0003729">
    <property type="term" value="F:mRNA binding"/>
    <property type="evidence" value="ECO:0007669"/>
    <property type="project" value="UniProtKB-ARBA"/>
</dbReference>
<comment type="subcellular location">
    <subcellularLocation>
        <location evidence="2">Cytoplasm</location>
    </subcellularLocation>
</comment>
<feature type="domain" description="Ubiquitin-like" evidence="9">
    <location>
        <begin position="43"/>
        <end position="133"/>
    </location>
</feature>
<dbReference type="InterPro" id="IPR011332">
    <property type="entry name" value="Ribosomal_zn-bd"/>
</dbReference>
<comment type="caution">
    <text evidence="10">The sequence shown here is derived from an EMBL/GenBank/DDBJ whole genome shotgun (WGS) entry which is preliminary data.</text>
</comment>
<evidence type="ECO:0000256" key="8">
    <source>
        <dbReference type="ARBA" id="ARBA00035124"/>
    </source>
</evidence>
<dbReference type="InterPro" id="IPR001975">
    <property type="entry name" value="Ribosomal_eL40_dom"/>
</dbReference>
<protein>
    <recommendedName>
        <fullName evidence="9">Ubiquitin-like domain-containing protein</fullName>
    </recommendedName>
</protein>
<dbReference type="Proteomes" id="UP001231189">
    <property type="component" value="Unassembled WGS sequence"/>
</dbReference>
<comment type="subunit">
    <text evidence="8">Part of the 60S ribosomal subunit.</text>
</comment>
<gene>
    <name evidence="10" type="ORF">QYE76_013883</name>
</gene>
<keyword evidence="4" id="KW-0963">Cytoplasm</keyword>
<dbReference type="FunFam" id="4.10.1060.50:FF:000001">
    <property type="entry name" value="ubiquitin-60S ribosomal protein L40"/>
    <property type="match status" value="1"/>
</dbReference>
<keyword evidence="5" id="KW-1017">Isopeptide bond</keyword>
<dbReference type="EMBL" id="JAUUTY010000001">
    <property type="protein sequence ID" value="KAK1697186.1"/>
    <property type="molecule type" value="Genomic_DNA"/>
</dbReference>
<sequence>MFRFVAAAFPFPPIDRYICVHPRLCSALTPPHGTTGPPPPTTMQIFVKTITGQTLTLEVESSDTVDSVKAQIHDKGGIIVTSDTDDDPDDDQHQLPSLVYAGKELEAEDGRTLADYGICKDSTLHLVLGLRGGRRGCSYGYYRGACFPWAIEPSLRAIAFGYSKNKMICRKCYARLPPRSTNCRKKKCGRSTDVSFSQQINCQS</sequence>
<evidence type="ECO:0000256" key="4">
    <source>
        <dbReference type="ARBA" id="ARBA00022490"/>
    </source>
</evidence>
<dbReference type="AlphaFoldDB" id="A0AAD8X5B4"/>
<dbReference type="PROSITE" id="PS50053">
    <property type="entry name" value="UBIQUITIN_2"/>
    <property type="match status" value="1"/>
</dbReference>
<accession>A0AAD8X5B4</accession>
<dbReference type="InterPro" id="IPR038587">
    <property type="entry name" value="Ribosomal_eL40_sf"/>
</dbReference>